<organism evidence="2 3">
    <name type="scientific">Batillaria attramentaria</name>
    <dbReference type="NCBI Taxonomy" id="370345"/>
    <lineage>
        <taxon>Eukaryota</taxon>
        <taxon>Metazoa</taxon>
        <taxon>Spiralia</taxon>
        <taxon>Lophotrochozoa</taxon>
        <taxon>Mollusca</taxon>
        <taxon>Gastropoda</taxon>
        <taxon>Caenogastropoda</taxon>
        <taxon>Sorbeoconcha</taxon>
        <taxon>Cerithioidea</taxon>
        <taxon>Batillariidae</taxon>
        <taxon>Batillaria</taxon>
    </lineage>
</organism>
<dbReference type="AlphaFoldDB" id="A0ABD0L779"/>
<sequence length="83" mass="9220">MTPKNAAHTVTPLSAFDVPRPPQNRTRRDRYSVQGNDTETLTSHSQLRPRDTQGMSGTHVPLSGVRCARSDTGRPMMLSDRES</sequence>
<accession>A0ABD0L779</accession>
<dbReference type="EMBL" id="JACVVK020000078">
    <property type="protein sequence ID" value="KAK7495027.1"/>
    <property type="molecule type" value="Genomic_DNA"/>
</dbReference>
<reference evidence="2 3" key="1">
    <citation type="journal article" date="2023" name="Sci. Data">
        <title>Genome assembly of the Korean intertidal mud-creeper Batillaria attramentaria.</title>
        <authorList>
            <person name="Patra A.K."/>
            <person name="Ho P.T."/>
            <person name="Jun S."/>
            <person name="Lee S.J."/>
            <person name="Kim Y."/>
            <person name="Won Y.J."/>
        </authorList>
    </citation>
    <scope>NUCLEOTIDE SEQUENCE [LARGE SCALE GENOMIC DNA]</scope>
    <source>
        <strain evidence="2">Wonlab-2016</strain>
    </source>
</reference>
<evidence type="ECO:0000313" key="2">
    <source>
        <dbReference type="EMBL" id="KAK7495027.1"/>
    </source>
</evidence>
<evidence type="ECO:0000256" key="1">
    <source>
        <dbReference type="SAM" id="MobiDB-lite"/>
    </source>
</evidence>
<dbReference type="Proteomes" id="UP001519460">
    <property type="component" value="Unassembled WGS sequence"/>
</dbReference>
<evidence type="ECO:0000313" key="3">
    <source>
        <dbReference type="Proteomes" id="UP001519460"/>
    </source>
</evidence>
<protein>
    <submittedName>
        <fullName evidence="2">Uncharacterized protein</fullName>
    </submittedName>
</protein>
<name>A0ABD0L779_9CAEN</name>
<gene>
    <name evidence="2" type="ORF">BaRGS_00013667</name>
</gene>
<proteinExistence type="predicted"/>
<feature type="compositionally biased region" description="Polar residues" evidence="1">
    <location>
        <begin position="33"/>
        <end position="46"/>
    </location>
</feature>
<feature type="region of interest" description="Disordered" evidence="1">
    <location>
        <begin position="1"/>
        <end position="83"/>
    </location>
</feature>
<comment type="caution">
    <text evidence="2">The sequence shown here is derived from an EMBL/GenBank/DDBJ whole genome shotgun (WGS) entry which is preliminary data.</text>
</comment>
<keyword evidence="3" id="KW-1185">Reference proteome</keyword>